<dbReference type="InterPro" id="IPR025137">
    <property type="entry name" value="NfrA_C"/>
</dbReference>
<feature type="chain" id="PRO_5047049968" description="Bacteriophage N4 adsorption protein A C-terminal domain-containing protein" evidence="2">
    <location>
        <begin position="21"/>
        <end position="979"/>
    </location>
</feature>
<feature type="signal peptide" evidence="2">
    <location>
        <begin position="1"/>
        <end position="20"/>
    </location>
</feature>
<keyword evidence="2" id="KW-0732">Signal</keyword>
<name>A0ABP3NLL9_9GAMM</name>
<proteinExistence type="predicted"/>
<evidence type="ECO:0000256" key="2">
    <source>
        <dbReference type="SAM" id="SignalP"/>
    </source>
</evidence>
<accession>A0ABP3NLL9</accession>
<sequence>MMTRLALALPLLLCSLWLQAQPWQDGLTELQQFRAYPYVNKAFSLQSQQQFAAAAIELEKALRVVPQHAPLLLMLFDYQLAIPDTSAALRTYQLIPASQRQGNLLRLAQTQLDLQQPLALTQFAALLDNLTVAERWQLSQLVAQHLIAQQQLQQALDWLLAQPVLSDALLLQRAELASLLSLPKQVISDTEAVSISSLAPQDWRRYLSALLQQQLAEKAARLADSHAGSEWAVWFYQQWLQMQLADKDWLGAESSFIWLSQHSMLSSQQQLQRYHTAIHNQQLTLAAKLISQLDVSCLKKVEMYLQADAVSKAGAQFALCPVQSSSTWLGYAERWLSADELAAVKLTNATLASQQVSMLTQKRIAAKNYQALLQQKFSQPLQQQDYAMLVASISELPDPIAQLHYFSRLYQAMPDDYLLDKLSYLYLTQGQHDEALSLLLHALPFSAAALAEKSLPERLLNLLLQRPNMQTPAILQQLDHWTQFHSSRAELWRLAGNCDKAQHLLAPAPSTAAGWQTLALCANNWQPATAIQFWRQAYQLQQQSSYLKQIAYQHQAMNESAAALAQFQQLPASDLLPADLLTMAELAIQQGDTDIAARYLNQAKPDGQSGLARSYAIRATLYGALHQAEPALQSWRQAAQLQPQRSAYQLGYAYALAETTPRKALEIMQQLQSSGYQFSATEAAQLAYLNQRLLLQNATSYWTNRALLLYPQQTDLTDAELVAQFSLVRLQQQLQSHWQFSSSATFTSGAVTGERLVADSTELAKHGIAVKAEYFINPLQRDLSLYALLAGSGNDSPWQNGGHQLGISYKPWHQHNLWLSAGIQQYPLAEGDWQSLLRLTADILNQTPWQAEWRPVQQRWWERKLYIDAVWWPEADNQLLQLRFDQGAVWKLDSNLAQTMKWYGLAQFDFRRQQNDSGLTDSGKQLTSGMGVQWRFWLGQTPARLQRQRFEVNLEWQYQLTGDLNQRQHALLLQFYAAW</sequence>
<dbReference type="InterPro" id="IPR019734">
    <property type="entry name" value="TPR_rpt"/>
</dbReference>
<evidence type="ECO:0000256" key="1">
    <source>
        <dbReference type="PROSITE-ProRule" id="PRU00339"/>
    </source>
</evidence>
<comment type="caution">
    <text evidence="4">The sequence shown here is derived from an EMBL/GenBank/DDBJ whole genome shotgun (WGS) entry which is preliminary data.</text>
</comment>
<reference evidence="5" key="1">
    <citation type="journal article" date="2019" name="Int. J. Syst. Evol. Microbiol.">
        <title>The Global Catalogue of Microorganisms (GCM) 10K type strain sequencing project: providing services to taxonomists for standard genome sequencing and annotation.</title>
        <authorList>
            <consortium name="The Broad Institute Genomics Platform"/>
            <consortium name="The Broad Institute Genome Sequencing Center for Infectious Disease"/>
            <person name="Wu L."/>
            <person name="Ma J."/>
        </authorList>
    </citation>
    <scope>NUCLEOTIDE SEQUENCE [LARGE SCALE GENOMIC DNA]</scope>
    <source>
        <strain evidence="5">JCM 14331</strain>
    </source>
</reference>
<evidence type="ECO:0000313" key="4">
    <source>
        <dbReference type="EMBL" id="GAA0544943.1"/>
    </source>
</evidence>
<dbReference type="Pfam" id="PF13283">
    <property type="entry name" value="NfrA_C"/>
    <property type="match status" value="1"/>
</dbReference>
<evidence type="ECO:0000313" key="5">
    <source>
        <dbReference type="Proteomes" id="UP001501169"/>
    </source>
</evidence>
<dbReference type="PROSITE" id="PS50005">
    <property type="entry name" value="TPR"/>
    <property type="match status" value="1"/>
</dbReference>
<keyword evidence="1" id="KW-0802">TPR repeat</keyword>
<dbReference type="SMART" id="SM00028">
    <property type="entry name" value="TPR"/>
    <property type="match status" value="2"/>
</dbReference>
<dbReference type="RefSeq" id="WP_226766074.1">
    <property type="nucleotide sequence ID" value="NZ_BAAAEO010000002.1"/>
</dbReference>
<dbReference type="EMBL" id="BAAAEO010000002">
    <property type="protein sequence ID" value="GAA0544943.1"/>
    <property type="molecule type" value="Genomic_DNA"/>
</dbReference>
<protein>
    <recommendedName>
        <fullName evidence="3">Bacteriophage N4 adsorption protein A C-terminal domain-containing protein</fullName>
    </recommendedName>
</protein>
<dbReference type="Proteomes" id="UP001501169">
    <property type="component" value="Unassembled WGS sequence"/>
</dbReference>
<feature type="domain" description="Bacteriophage N4 adsorption protein A C-terminal" evidence="3">
    <location>
        <begin position="793"/>
        <end position="967"/>
    </location>
</feature>
<feature type="repeat" description="TPR" evidence="1">
    <location>
        <begin position="612"/>
        <end position="645"/>
    </location>
</feature>
<evidence type="ECO:0000259" key="3">
    <source>
        <dbReference type="Pfam" id="PF13283"/>
    </source>
</evidence>
<gene>
    <name evidence="4" type="ORF">GCM10009098_10590</name>
</gene>
<organism evidence="4 5">
    <name type="scientific">Rheinheimera aquimaris</name>
    <dbReference type="NCBI Taxonomy" id="412437"/>
    <lineage>
        <taxon>Bacteria</taxon>
        <taxon>Pseudomonadati</taxon>
        <taxon>Pseudomonadota</taxon>
        <taxon>Gammaproteobacteria</taxon>
        <taxon>Chromatiales</taxon>
        <taxon>Chromatiaceae</taxon>
        <taxon>Rheinheimera</taxon>
    </lineage>
</organism>
<keyword evidence="5" id="KW-1185">Reference proteome</keyword>